<evidence type="ECO:0000256" key="1">
    <source>
        <dbReference type="ARBA" id="ARBA00004430"/>
    </source>
</evidence>
<keyword evidence="6" id="KW-1185">Reference proteome</keyword>
<dbReference type="Pfam" id="PF14559">
    <property type="entry name" value="TPR_19"/>
    <property type="match status" value="1"/>
</dbReference>
<feature type="coiled-coil region" evidence="5">
    <location>
        <begin position="439"/>
        <end position="502"/>
    </location>
</feature>
<evidence type="ECO:0000313" key="6">
    <source>
        <dbReference type="Proteomes" id="UP000515154"/>
    </source>
</evidence>
<evidence type="ECO:0000256" key="3">
    <source>
        <dbReference type="ARBA" id="ARBA00034143"/>
    </source>
</evidence>
<dbReference type="PANTHER" id="PTHR23040">
    <property type="match status" value="1"/>
</dbReference>
<keyword evidence="4" id="KW-0802">TPR repeat</keyword>
<dbReference type="SMART" id="SM00028">
    <property type="entry name" value="TPR"/>
    <property type="match status" value="5"/>
</dbReference>
<name>A0A7E6FE90_9MOLL</name>
<dbReference type="GO" id="GO:0005930">
    <property type="term" value="C:axoneme"/>
    <property type="evidence" value="ECO:0007669"/>
    <property type="project" value="UniProtKB-SubCell"/>
</dbReference>
<reference evidence="7" key="1">
    <citation type="submission" date="2025-08" db="UniProtKB">
        <authorList>
            <consortium name="RefSeq"/>
        </authorList>
    </citation>
    <scope>IDENTIFICATION</scope>
</reference>
<dbReference type="Gene3D" id="1.25.40.10">
    <property type="entry name" value="Tetratricopeptide repeat domain"/>
    <property type="match status" value="2"/>
</dbReference>
<dbReference type="InterPro" id="IPR011990">
    <property type="entry name" value="TPR-like_helical_dom_sf"/>
</dbReference>
<feature type="repeat" description="TPR" evidence="4">
    <location>
        <begin position="16"/>
        <end position="49"/>
    </location>
</feature>
<sequence length="516" mass="59859">MKKTESKEQKLGPQCYRNYMTLAVRLYLEKKYTQAIHFFGEALELSPGNKHCLVARSKCYLKEGRPDKALKDTELALQSDSAFPDAVLQKAEAYFQQSNFEAALVHFHRGVQFQVKQEMFIKGVYKCEEAILNAVRWLDKVKKKIGEETTDEERTDTKKSEDKNMTSVFVFENDSTLPSEDKMWILLAELYEDKKFLQKVLRKIDCRREHGWLSKLVVINQIVYFNNQSKFLLAKMPVIERLKQGARSKLGDDLQEINRIYKAKKFRECIDKCVNILNTYSTKELGSKQRHLAEVYSLIGACYLEKKMMEEARIIYINLLAIGDLLDDSEITLNAVSGLIVTYSDDKEYKIFVDVGETDNVGISELQEMWFNYRLGFMYLGVNNETAKKYINMCLQCAETGMNHYYITHSYVMLACANVRTKNFKEALKDIENCYNFFKEETTDDLEALENVLDKLKIIVKEEIACEEEERLLREAREKEVAERLRKEAEEAAATEEAARVAAAEAAARVKREHHQ</sequence>
<dbReference type="PANTHER" id="PTHR23040:SF2">
    <property type="entry name" value="OUTER DYNEIN ARM-DOCKING COMPLEX SUBUNIT 4"/>
    <property type="match status" value="1"/>
</dbReference>
<keyword evidence="5" id="KW-0175">Coiled coil</keyword>
<dbReference type="RefSeq" id="XP_036366069.1">
    <property type="nucleotide sequence ID" value="XM_036510176.1"/>
</dbReference>
<dbReference type="PROSITE" id="PS50005">
    <property type="entry name" value="TPR"/>
    <property type="match status" value="1"/>
</dbReference>
<dbReference type="Proteomes" id="UP000515154">
    <property type="component" value="Linkage group LG16"/>
</dbReference>
<proteinExistence type="predicted"/>
<evidence type="ECO:0000313" key="7">
    <source>
        <dbReference type="RefSeq" id="XP_036366069.1"/>
    </source>
</evidence>
<organism evidence="6 7">
    <name type="scientific">Octopus sinensis</name>
    <name type="common">East Asian common octopus</name>
    <dbReference type="NCBI Taxonomy" id="2607531"/>
    <lineage>
        <taxon>Eukaryota</taxon>
        <taxon>Metazoa</taxon>
        <taxon>Spiralia</taxon>
        <taxon>Lophotrochozoa</taxon>
        <taxon>Mollusca</taxon>
        <taxon>Cephalopoda</taxon>
        <taxon>Coleoidea</taxon>
        <taxon>Octopodiformes</taxon>
        <taxon>Octopoda</taxon>
        <taxon>Incirrata</taxon>
        <taxon>Octopodidae</taxon>
        <taxon>Octopus</taxon>
    </lineage>
</organism>
<dbReference type="InterPro" id="IPR040111">
    <property type="entry name" value="ODAD4"/>
</dbReference>
<gene>
    <name evidence="7" type="primary">LOC118766597</name>
</gene>
<dbReference type="AlphaFoldDB" id="A0A7E6FE90"/>
<evidence type="ECO:0000256" key="4">
    <source>
        <dbReference type="PROSITE-ProRule" id="PRU00339"/>
    </source>
</evidence>
<dbReference type="InterPro" id="IPR019734">
    <property type="entry name" value="TPR_rpt"/>
</dbReference>
<accession>A0A7E6FE90</accession>
<comment type="subcellular location">
    <subcellularLocation>
        <location evidence="1">Cytoplasm</location>
        <location evidence="1">Cytoskeleton</location>
        <location evidence="1">Cilium axoneme</location>
    </subcellularLocation>
</comment>
<evidence type="ECO:0000256" key="2">
    <source>
        <dbReference type="ARBA" id="ARBA00034139"/>
    </source>
</evidence>
<dbReference type="SUPFAM" id="SSF48452">
    <property type="entry name" value="TPR-like"/>
    <property type="match status" value="1"/>
</dbReference>
<evidence type="ECO:0000256" key="5">
    <source>
        <dbReference type="SAM" id="Coils"/>
    </source>
</evidence>
<protein>
    <recommendedName>
        <fullName evidence="2">Outer dynein arm-docking complex subunit 4</fullName>
    </recommendedName>
    <alternativeName>
        <fullName evidence="3">Tetratricopeptide repeat protein 25</fullName>
    </alternativeName>
</protein>
<dbReference type="KEGG" id="osn:118766597"/>